<keyword evidence="2" id="KW-0813">Transport</keyword>
<evidence type="ECO:0000256" key="7">
    <source>
        <dbReference type="ARBA" id="ARBA00023173"/>
    </source>
</evidence>
<evidence type="ECO:0000256" key="9">
    <source>
        <dbReference type="ARBA" id="ARBA00023303"/>
    </source>
</evidence>
<dbReference type="PANTHER" id="PTHR43427">
    <property type="entry name" value="CHLORIDE CHANNEL PROTEIN CLC-E"/>
    <property type="match status" value="1"/>
</dbReference>
<keyword evidence="5" id="KW-0406">Ion transport</keyword>
<evidence type="ECO:0000256" key="5">
    <source>
        <dbReference type="ARBA" id="ARBA00023065"/>
    </source>
</evidence>
<feature type="transmembrane region" description="Helical" evidence="10">
    <location>
        <begin position="229"/>
        <end position="253"/>
    </location>
</feature>
<keyword evidence="12" id="KW-1185">Reference proteome</keyword>
<evidence type="ECO:0000256" key="8">
    <source>
        <dbReference type="ARBA" id="ARBA00023214"/>
    </source>
</evidence>
<dbReference type="Gene3D" id="1.10.3080.10">
    <property type="entry name" value="Clc chloride channel"/>
    <property type="match status" value="1"/>
</dbReference>
<evidence type="ECO:0000256" key="10">
    <source>
        <dbReference type="SAM" id="Phobius"/>
    </source>
</evidence>
<evidence type="ECO:0000313" key="11">
    <source>
        <dbReference type="EMBL" id="BCB27448.1"/>
    </source>
</evidence>
<evidence type="ECO:0000256" key="2">
    <source>
        <dbReference type="ARBA" id="ARBA00022448"/>
    </source>
</evidence>
<sequence>MIDRDHLKNLLSPNEWLMRMVFWCGALAVGVVAVLFAMGAQITNQWFHRMLSFSPWLPFIIMPSGLALSAWLTRRFFAGSQGSGIPQTIAALQIQDQEHVSGLLSLRIAAGKTILTLLALCSGASVGREGPTVQIGASIMYSLRRFSHFSYPDQINGLILAGGAAGVAAAFNTPLAGIAFAIEELSRSFEHRTNGLVLTAVIFAGLSANAILGNYTYFGTISTSLGSGIGWLAVIACGVIGGLFGGLFSRLLIGASDGWAGKTGRWMRKHPVTFAAACGIVLACLGVLSGQHTYGTGYDEVRDILAHGDAGYQNYGIYKFLATLVSYLSGTPGGLFAPSLAVGAGIGASLSHFIPFVPVGTVIVLGMVAYFTGVTQAPLTSFIIVMEMTDDHNLVLPLMATALIAHGISRIICHEPLYKALAERFVRRVAQP</sequence>
<evidence type="ECO:0000256" key="6">
    <source>
        <dbReference type="ARBA" id="ARBA00023136"/>
    </source>
</evidence>
<dbReference type="PRINTS" id="PR00762">
    <property type="entry name" value="CLCHANNEL"/>
</dbReference>
<dbReference type="GO" id="GO:0005254">
    <property type="term" value="F:chloride channel activity"/>
    <property type="evidence" value="ECO:0007669"/>
    <property type="project" value="UniProtKB-KW"/>
</dbReference>
<keyword evidence="9" id="KW-0407">Ion channel</keyword>
<keyword evidence="8" id="KW-0868">Chloride</keyword>
<dbReference type="EMBL" id="AP022853">
    <property type="protein sequence ID" value="BCB27448.1"/>
    <property type="molecule type" value="Genomic_DNA"/>
</dbReference>
<reference evidence="12" key="1">
    <citation type="submission" date="2020-03" db="EMBL/GenBank/DDBJ databases">
        <title>Complete genome sequence of sulfur-oxidizing bacterium skT11.</title>
        <authorList>
            <person name="Kanda M."/>
            <person name="Kojima H."/>
            <person name="Fukui M."/>
        </authorList>
    </citation>
    <scope>NUCLEOTIDE SEQUENCE [LARGE SCALE GENOMIC DNA]</scope>
    <source>
        <strain evidence="12">skT11</strain>
    </source>
</reference>
<feature type="transmembrane region" description="Helical" evidence="10">
    <location>
        <begin position="50"/>
        <end position="72"/>
    </location>
</feature>
<dbReference type="SUPFAM" id="SSF81340">
    <property type="entry name" value="Clc chloride channel"/>
    <property type="match status" value="1"/>
</dbReference>
<evidence type="ECO:0000313" key="12">
    <source>
        <dbReference type="Proteomes" id="UP000502260"/>
    </source>
</evidence>
<dbReference type="AlphaFoldDB" id="A0A6F8VCJ8"/>
<dbReference type="Proteomes" id="UP000502260">
    <property type="component" value="Chromosome"/>
</dbReference>
<protein>
    <submittedName>
        <fullName evidence="11">Chloride channel protein</fullName>
    </submittedName>
</protein>
<dbReference type="Pfam" id="PF00654">
    <property type="entry name" value="Voltage_CLC"/>
    <property type="match status" value="1"/>
</dbReference>
<keyword evidence="3 10" id="KW-0812">Transmembrane</keyword>
<dbReference type="CDD" id="cd01034">
    <property type="entry name" value="EriC_like"/>
    <property type="match status" value="1"/>
</dbReference>
<dbReference type="RefSeq" id="WP_173065081.1">
    <property type="nucleotide sequence ID" value="NZ_AP022853.1"/>
</dbReference>
<dbReference type="InterPro" id="IPR001807">
    <property type="entry name" value="ClC"/>
</dbReference>
<dbReference type="InterPro" id="IPR050368">
    <property type="entry name" value="ClC-type_chloride_channel"/>
</dbReference>
<dbReference type="InterPro" id="IPR014743">
    <property type="entry name" value="Cl-channel_core"/>
</dbReference>
<feature type="transmembrane region" description="Helical" evidence="10">
    <location>
        <begin position="194"/>
        <end position="217"/>
    </location>
</feature>
<evidence type="ECO:0000256" key="3">
    <source>
        <dbReference type="ARBA" id="ARBA00022692"/>
    </source>
</evidence>
<accession>A0A6F8VCJ8</accession>
<name>A0A6F8VCJ8_9PROT</name>
<dbReference type="PANTHER" id="PTHR43427:SF6">
    <property type="entry name" value="CHLORIDE CHANNEL PROTEIN CLC-E"/>
    <property type="match status" value="1"/>
</dbReference>
<keyword evidence="7" id="KW-0869">Chloride channel</keyword>
<gene>
    <name evidence="11" type="primary">yadQ</name>
    <name evidence="11" type="ORF">SKTS_23340</name>
</gene>
<feature type="transmembrane region" description="Helical" evidence="10">
    <location>
        <begin position="20"/>
        <end position="38"/>
    </location>
</feature>
<comment type="subcellular location">
    <subcellularLocation>
        <location evidence="1">Membrane</location>
        <topology evidence="1">Multi-pass membrane protein</topology>
    </subcellularLocation>
</comment>
<keyword evidence="4 10" id="KW-1133">Transmembrane helix</keyword>
<keyword evidence="6 10" id="KW-0472">Membrane</keyword>
<dbReference type="KEGG" id="slac:SKTS_23340"/>
<evidence type="ECO:0000256" key="1">
    <source>
        <dbReference type="ARBA" id="ARBA00004141"/>
    </source>
</evidence>
<organism evidence="11 12">
    <name type="scientific">Sulfurimicrobium lacus</name>
    <dbReference type="NCBI Taxonomy" id="2715678"/>
    <lineage>
        <taxon>Bacteria</taxon>
        <taxon>Pseudomonadati</taxon>
        <taxon>Pseudomonadota</taxon>
        <taxon>Betaproteobacteria</taxon>
        <taxon>Nitrosomonadales</taxon>
        <taxon>Sulfuricellaceae</taxon>
        <taxon>Sulfurimicrobium</taxon>
    </lineage>
</organism>
<dbReference type="GO" id="GO:0034707">
    <property type="term" value="C:chloride channel complex"/>
    <property type="evidence" value="ECO:0007669"/>
    <property type="project" value="UniProtKB-KW"/>
</dbReference>
<feature type="transmembrane region" description="Helical" evidence="10">
    <location>
        <begin position="315"/>
        <end position="341"/>
    </location>
</feature>
<evidence type="ECO:0000256" key="4">
    <source>
        <dbReference type="ARBA" id="ARBA00022989"/>
    </source>
</evidence>
<feature type="transmembrane region" description="Helical" evidence="10">
    <location>
        <begin position="274"/>
        <end position="295"/>
    </location>
</feature>
<proteinExistence type="predicted"/>
<feature type="transmembrane region" description="Helical" evidence="10">
    <location>
        <begin position="158"/>
        <end position="182"/>
    </location>
</feature>
<feature type="transmembrane region" description="Helical" evidence="10">
    <location>
        <begin position="353"/>
        <end position="374"/>
    </location>
</feature>